<reference evidence="5 6" key="1">
    <citation type="submission" date="2018-03" db="EMBL/GenBank/DDBJ databases">
        <title>Genomic Encyclopedia of Type Strains, Phase III (KMG-III): the genomes of soil and plant-associated and newly described type strains.</title>
        <authorList>
            <person name="Whitman W."/>
        </authorList>
    </citation>
    <scope>NUCLEOTIDE SEQUENCE [LARGE SCALE GENOMIC DNA]</scope>
    <source>
        <strain evidence="5 6">CGMCC 4.7097</strain>
    </source>
</reference>
<comment type="caution">
    <text evidence="5">The sequence shown here is derived from an EMBL/GenBank/DDBJ whole genome shotgun (WGS) entry which is preliminary data.</text>
</comment>
<evidence type="ECO:0000313" key="6">
    <source>
        <dbReference type="Proteomes" id="UP000241118"/>
    </source>
</evidence>
<feature type="domain" description="Fe/B12 periplasmic-binding" evidence="4">
    <location>
        <begin position="43"/>
        <end position="296"/>
    </location>
</feature>
<dbReference type="CDD" id="cd01143">
    <property type="entry name" value="YvrC"/>
    <property type="match status" value="1"/>
</dbReference>
<evidence type="ECO:0000259" key="4">
    <source>
        <dbReference type="PROSITE" id="PS50983"/>
    </source>
</evidence>
<dbReference type="GO" id="GO:0071281">
    <property type="term" value="P:cellular response to iron ion"/>
    <property type="evidence" value="ECO:0007669"/>
    <property type="project" value="TreeGrafter"/>
</dbReference>
<dbReference type="InterPro" id="IPR054828">
    <property type="entry name" value="Vit_B12_bind_prot"/>
</dbReference>
<dbReference type="NCBIfam" id="NF038402">
    <property type="entry name" value="TroA_like"/>
    <property type="match status" value="1"/>
</dbReference>
<dbReference type="InterPro" id="IPR002491">
    <property type="entry name" value="ABC_transptr_periplasmic_BD"/>
</dbReference>
<dbReference type="SUPFAM" id="SSF53807">
    <property type="entry name" value="Helical backbone' metal receptor"/>
    <property type="match status" value="1"/>
</dbReference>
<accession>A0A2P8I0J6</accession>
<evidence type="ECO:0000313" key="5">
    <source>
        <dbReference type="EMBL" id="PSL51996.1"/>
    </source>
</evidence>
<dbReference type="InterPro" id="IPR050902">
    <property type="entry name" value="ABC_Transporter_SBP"/>
</dbReference>
<dbReference type="PROSITE" id="PS50983">
    <property type="entry name" value="FE_B12_PBP"/>
    <property type="match status" value="1"/>
</dbReference>
<dbReference type="Pfam" id="PF01497">
    <property type="entry name" value="Peripla_BP_2"/>
    <property type="match status" value="1"/>
</dbReference>
<dbReference type="EMBL" id="PYAX01000016">
    <property type="protein sequence ID" value="PSL51996.1"/>
    <property type="molecule type" value="Genomic_DNA"/>
</dbReference>
<organism evidence="5 6">
    <name type="scientific">Saccharothrix carnea</name>
    <dbReference type="NCBI Taxonomy" id="1280637"/>
    <lineage>
        <taxon>Bacteria</taxon>
        <taxon>Bacillati</taxon>
        <taxon>Actinomycetota</taxon>
        <taxon>Actinomycetes</taxon>
        <taxon>Pseudonocardiales</taxon>
        <taxon>Pseudonocardiaceae</taxon>
        <taxon>Saccharothrix</taxon>
    </lineage>
</organism>
<dbReference type="Gene3D" id="3.40.50.1980">
    <property type="entry name" value="Nitrogenase molybdenum iron protein domain"/>
    <property type="match status" value="2"/>
</dbReference>
<name>A0A2P8I0J6_SACCR</name>
<feature type="region of interest" description="Disordered" evidence="3">
    <location>
        <begin position="1"/>
        <end position="23"/>
    </location>
</feature>
<proteinExistence type="inferred from homology"/>
<evidence type="ECO:0000256" key="2">
    <source>
        <dbReference type="ARBA" id="ARBA00022729"/>
    </source>
</evidence>
<dbReference type="AlphaFoldDB" id="A0A2P8I0J6"/>
<feature type="compositionally biased region" description="Low complexity" evidence="3">
    <location>
        <begin position="9"/>
        <end position="23"/>
    </location>
</feature>
<dbReference type="PANTHER" id="PTHR30535">
    <property type="entry name" value="VITAMIN B12-BINDING PROTEIN"/>
    <property type="match status" value="1"/>
</dbReference>
<evidence type="ECO:0000256" key="1">
    <source>
        <dbReference type="ARBA" id="ARBA00008814"/>
    </source>
</evidence>
<comment type="similarity">
    <text evidence="1">Belongs to the bacterial solute-binding protein 8 family.</text>
</comment>
<keyword evidence="6" id="KW-1185">Reference proteome</keyword>
<keyword evidence="2" id="KW-0732">Signal</keyword>
<sequence>MGVLIGSCGTATPADPSPSPTAGAAAEFPVTIGDLTLAERPTRIVVLAPTATEMLFAMGAGGQVVAVDDNSTYPAEAPRSDLSGFQPNAEAIASHEPDLVVISNDINQVKDQLGTLKIPVYLAGPAQTLDDTYTQLEDLGRLTGHGTEAADVVRRMKDDIGKILAGTPKRADKPTYYYELDQSLYSVTGDTFVGSLFDQVGLVNVADTVDPQQLNAGYPQLSVEFLIEADPDLIFLADTKCCGQSAETVRARPGWGAITAVRENRIVALDDDIASRWGPRVVELVRVIADAVGKTG</sequence>
<protein>
    <submittedName>
        <fullName evidence="5">Iron complex transport system substrate-binding protein</fullName>
    </submittedName>
</protein>
<evidence type="ECO:0000256" key="3">
    <source>
        <dbReference type="SAM" id="MobiDB-lite"/>
    </source>
</evidence>
<dbReference type="PANTHER" id="PTHR30535:SF34">
    <property type="entry name" value="MOLYBDATE-BINDING PROTEIN MOLA"/>
    <property type="match status" value="1"/>
</dbReference>
<dbReference type="Proteomes" id="UP000241118">
    <property type="component" value="Unassembled WGS sequence"/>
</dbReference>
<gene>
    <name evidence="5" type="ORF">B0I31_11672</name>
</gene>
<dbReference type="RefSeq" id="WP_245950613.1">
    <property type="nucleotide sequence ID" value="NZ_PYAX01000016.1"/>
</dbReference>